<proteinExistence type="predicted"/>
<name>A0A437AIY9_9MICR</name>
<feature type="non-terminal residue" evidence="1">
    <location>
        <position position="123"/>
    </location>
</feature>
<evidence type="ECO:0000313" key="2">
    <source>
        <dbReference type="Proteomes" id="UP000282876"/>
    </source>
</evidence>
<accession>A0A437AIY9</accession>
<comment type="caution">
    <text evidence="1">The sequence shown here is derived from an EMBL/GenBank/DDBJ whole genome shotgun (WGS) entry which is preliminary data.</text>
</comment>
<protein>
    <submittedName>
        <fullName evidence="1">Uncharacterized protein</fullName>
    </submittedName>
</protein>
<keyword evidence="2" id="KW-1185">Reference proteome</keyword>
<sequence>MNLLWLIAVDAANPQRINLIPVTVEKITNELNMKRKANFEDYRTTKKVCTERNNLNNLNFLSETAKFDDLKKQFTLLLTEVEQKLNLISSLQDKKVIKNEIFDNIRTNVANQKRIFELNLKTV</sequence>
<dbReference type="AlphaFoldDB" id="A0A437AIY9"/>
<organism evidence="1 2">
    <name type="scientific">Tubulinosema ratisbonensis</name>
    <dbReference type="NCBI Taxonomy" id="291195"/>
    <lineage>
        <taxon>Eukaryota</taxon>
        <taxon>Fungi</taxon>
        <taxon>Fungi incertae sedis</taxon>
        <taxon>Microsporidia</taxon>
        <taxon>Tubulinosematoidea</taxon>
        <taxon>Tubulinosematidae</taxon>
        <taxon>Tubulinosema</taxon>
    </lineage>
</organism>
<dbReference type="Proteomes" id="UP000282876">
    <property type="component" value="Unassembled WGS sequence"/>
</dbReference>
<evidence type="ECO:0000313" key="1">
    <source>
        <dbReference type="EMBL" id="RVD91059.1"/>
    </source>
</evidence>
<gene>
    <name evidence="1" type="ORF">TUBRATIS_25000</name>
</gene>
<dbReference type="VEuPathDB" id="MicrosporidiaDB:TUBRATIS_25000"/>
<reference evidence="1 2" key="1">
    <citation type="submission" date="2018-10" db="EMBL/GenBank/DDBJ databases">
        <title>Draft genome sequence of the microsporidian Tubulinosema ratisbonensis.</title>
        <authorList>
            <person name="Polonais V."/>
            <person name="Peyretaillade E."/>
            <person name="Niehus S."/>
            <person name="Wawrzyniak I."/>
            <person name="Franchet A."/>
            <person name="Gaspin C."/>
            <person name="Reichstadt M."/>
            <person name="Belser C."/>
            <person name="Labadie K."/>
            <person name="Delbac F."/>
            <person name="Ferrandon D."/>
        </authorList>
    </citation>
    <scope>NUCLEOTIDE SEQUENCE [LARGE SCALE GENOMIC DNA]</scope>
    <source>
        <strain evidence="1 2">Franzen</strain>
    </source>
</reference>
<dbReference type="EMBL" id="RCSS01000662">
    <property type="protein sequence ID" value="RVD91059.1"/>
    <property type="molecule type" value="Genomic_DNA"/>
</dbReference>